<name>G9ZFS1_9GAMM</name>
<keyword evidence="2" id="KW-0732">Signal</keyword>
<dbReference type="Pfam" id="PF00400">
    <property type="entry name" value="WD40"/>
    <property type="match status" value="1"/>
</dbReference>
<evidence type="ECO:0000256" key="2">
    <source>
        <dbReference type="SAM" id="SignalP"/>
    </source>
</evidence>
<protein>
    <submittedName>
        <fullName evidence="3">Uncharacterized protein</fullName>
    </submittedName>
</protein>
<proteinExistence type="predicted"/>
<dbReference type="AlphaFoldDB" id="G9ZFS1"/>
<evidence type="ECO:0000313" key="3">
    <source>
        <dbReference type="EMBL" id="EHM53763.1"/>
    </source>
</evidence>
<dbReference type="InterPro" id="IPR001680">
    <property type="entry name" value="WD40_rpt"/>
</dbReference>
<dbReference type="PROSITE" id="PS51257">
    <property type="entry name" value="PROKAR_LIPOPROTEIN"/>
    <property type="match status" value="1"/>
</dbReference>
<dbReference type="Proteomes" id="UP000004750">
    <property type="component" value="Unassembled WGS sequence"/>
</dbReference>
<feature type="chain" id="PRO_5003529558" evidence="2">
    <location>
        <begin position="29"/>
        <end position="375"/>
    </location>
</feature>
<dbReference type="HOGENOM" id="CLU_707306_0_0_6"/>
<dbReference type="EMBL" id="AGCM01000088">
    <property type="protein sequence ID" value="EHM53763.1"/>
    <property type="molecule type" value="Genomic_DNA"/>
</dbReference>
<evidence type="ECO:0000256" key="1">
    <source>
        <dbReference type="SAM" id="MobiDB-lite"/>
    </source>
</evidence>
<comment type="caution">
    <text evidence="3">The sequence shown here is derived from an EMBL/GenBank/DDBJ whole genome shotgun (WGS) entry which is preliminary data.</text>
</comment>
<feature type="compositionally biased region" description="Polar residues" evidence="1">
    <location>
        <begin position="43"/>
        <end position="55"/>
    </location>
</feature>
<feature type="signal peptide" evidence="2">
    <location>
        <begin position="1"/>
        <end position="28"/>
    </location>
</feature>
<accession>G9ZFS1</accession>
<dbReference type="SUPFAM" id="SSF50978">
    <property type="entry name" value="WD40 repeat-like"/>
    <property type="match status" value="1"/>
</dbReference>
<sequence length="375" mass="40830">MHMVKQTISISRKSLLMTLCLAFFALLAACDKPQADKTAESMPPQTATTEETVNGSSSDTTTSTTQMAPIVDIAVNADETLLATAQGKKVIVWDLQTGKKKYDLQIEEKDWLADYKHAGDIMTVAFDPKGQWIVIGGVSNYIYFFESASGKYISKIKTPNELTAEICLSADGALVAAVGTEGFFLFKTFKDILFFENNGDLQVTTNCAFVGDKSITSTTDGYLRLYDNKGNLLIKKLMQDDTIPYDVSVDGNSGLLAVARFKKGTTILSVGDALSLNLQKDVSSKGIKGNFARTIAWKNGENTICSGGHSLNANGKTTIFCWQGSFENPYQIGGFVHHIQSLKMLENNDAIVAATTVSWYLIDVNGNIILQNNVD</sequence>
<evidence type="ECO:0000313" key="4">
    <source>
        <dbReference type="Proteomes" id="UP000004750"/>
    </source>
</evidence>
<feature type="region of interest" description="Disordered" evidence="1">
    <location>
        <begin position="36"/>
        <end position="63"/>
    </location>
</feature>
<organism evidence="3 4">
    <name type="scientific">Cardiobacterium valvarum F0432</name>
    <dbReference type="NCBI Taxonomy" id="797473"/>
    <lineage>
        <taxon>Bacteria</taxon>
        <taxon>Pseudomonadati</taxon>
        <taxon>Pseudomonadota</taxon>
        <taxon>Gammaproteobacteria</taxon>
        <taxon>Cardiobacteriales</taxon>
        <taxon>Cardiobacteriaceae</taxon>
        <taxon>Cardiobacterium</taxon>
    </lineage>
</organism>
<dbReference type="STRING" id="797473.HMPREF9080_01573"/>
<dbReference type="InterPro" id="IPR036322">
    <property type="entry name" value="WD40_repeat_dom_sf"/>
</dbReference>
<reference evidence="3 4" key="1">
    <citation type="submission" date="2011-08" db="EMBL/GenBank/DDBJ databases">
        <authorList>
            <person name="Weinstock G."/>
            <person name="Sodergren E."/>
            <person name="Clifton S."/>
            <person name="Fulton L."/>
            <person name="Fulton B."/>
            <person name="Courtney L."/>
            <person name="Fronick C."/>
            <person name="Harrison M."/>
            <person name="Strong C."/>
            <person name="Farmer C."/>
            <person name="Delahaunty K."/>
            <person name="Markovic C."/>
            <person name="Hall O."/>
            <person name="Minx P."/>
            <person name="Tomlinson C."/>
            <person name="Mitreva M."/>
            <person name="Hou S."/>
            <person name="Chen J."/>
            <person name="Wollam A."/>
            <person name="Pepin K.H."/>
            <person name="Johnson M."/>
            <person name="Bhonagiri V."/>
            <person name="Zhang X."/>
            <person name="Suruliraj S."/>
            <person name="Warren W."/>
            <person name="Chinwalla A."/>
            <person name="Mardis E.R."/>
            <person name="Wilson R.K."/>
        </authorList>
    </citation>
    <scope>NUCLEOTIDE SEQUENCE [LARGE SCALE GENOMIC DNA]</scope>
    <source>
        <strain evidence="3 4">F0432</strain>
    </source>
</reference>
<dbReference type="SMART" id="SM00320">
    <property type="entry name" value="WD40"/>
    <property type="match status" value="3"/>
</dbReference>
<dbReference type="InterPro" id="IPR015943">
    <property type="entry name" value="WD40/YVTN_repeat-like_dom_sf"/>
</dbReference>
<gene>
    <name evidence="3" type="ORF">HMPREF9080_01573</name>
</gene>
<dbReference type="Gene3D" id="2.130.10.10">
    <property type="entry name" value="YVTN repeat-like/Quinoprotein amine dehydrogenase"/>
    <property type="match status" value="1"/>
</dbReference>